<reference evidence="3 4" key="1">
    <citation type="submission" date="2015-11" db="EMBL/GenBank/DDBJ databases">
        <title>Expanding the genomic diversity of Burkholderia species for the development of highly accurate diagnostics.</title>
        <authorList>
            <person name="Sahl J."/>
            <person name="Keim P."/>
            <person name="Wagner D."/>
        </authorList>
    </citation>
    <scope>NUCLEOTIDE SEQUENCE [LARGE SCALE GENOMIC DNA]</scope>
    <source>
        <strain evidence="3 4">RF32-BP12</strain>
    </source>
</reference>
<evidence type="ECO:0000313" key="4">
    <source>
        <dbReference type="Proteomes" id="UP000056450"/>
    </source>
</evidence>
<dbReference type="PANTHER" id="PTHR12526">
    <property type="entry name" value="GLYCOSYLTRANSFERASE"/>
    <property type="match status" value="1"/>
</dbReference>
<dbReference type="GO" id="GO:0016757">
    <property type="term" value="F:glycosyltransferase activity"/>
    <property type="evidence" value="ECO:0007669"/>
    <property type="project" value="UniProtKB-ARBA"/>
</dbReference>
<gene>
    <name evidence="3" type="ORF">WI41_12530</name>
</gene>
<name>A0AAP1G8G1_9BURK</name>
<evidence type="ECO:0000313" key="3">
    <source>
        <dbReference type="EMBL" id="KVA09952.1"/>
    </source>
</evidence>
<feature type="domain" description="Glycosyl transferase family 1" evidence="1">
    <location>
        <begin position="176"/>
        <end position="325"/>
    </location>
</feature>
<dbReference type="RefSeq" id="WP_059545243.1">
    <property type="nucleotide sequence ID" value="NZ_LOTQ01000014.1"/>
</dbReference>
<comment type="caution">
    <text evidence="3">The sequence shown here is derived from an EMBL/GenBank/DDBJ whole genome shotgun (WGS) entry which is preliminary data.</text>
</comment>
<dbReference type="Pfam" id="PF13439">
    <property type="entry name" value="Glyco_transf_4"/>
    <property type="match status" value="1"/>
</dbReference>
<proteinExistence type="predicted"/>
<dbReference type="Proteomes" id="UP000056450">
    <property type="component" value="Unassembled WGS sequence"/>
</dbReference>
<dbReference type="Gene3D" id="3.40.50.2000">
    <property type="entry name" value="Glycogen Phosphorylase B"/>
    <property type="match status" value="2"/>
</dbReference>
<organism evidence="3 4">
    <name type="scientific">Burkholderia latens</name>
    <dbReference type="NCBI Taxonomy" id="488446"/>
    <lineage>
        <taxon>Bacteria</taxon>
        <taxon>Pseudomonadati</taxon>
        <taxon>Pseudomonadota</taxon>
        <taxon>Betaproteobacteria</taxon>
        <taxon>Burkholderiales</taxon>
        <taxon>Burkholderiaceae</taxon>
        <taxon>Burkholderia</taxon>
        <taxon>Burkholderia cepacia complex</taxon>
    </lineage>
</organism>
<feature type="domain" description="Glycosyltransferase subfamily 4-like N-terminal" evidence="2">
    <location>
        <begin position="12"/>
        <end position="168"/>
    </location>
</feature>
<dbReference type="AlphaFoldDB" id="A0AAP1G8G1"/>
<dbReference type="PANTHER" id="PTHR12526:SF630">
    <property type="entry name" value="GLYCOSYLTRANSFERASE"/>
    <property type="match status" value="1"/>
</dbReference>
<dbReference type="InterPro" id="IPR001296">
    <property type="entry name" value="Glyco_trans_1"/>
</dbReference>
<evidence type="ECO:0000259" key="1">
    <source>
        <dbReference type="Pfam" id="PF00534"/>
    </source>
</evidence>
<evidence type="ECO:0008006" key="5">
    <source>
        <dbReference type="Google" id="ProtNLM"/>
    </source>
</evidence>
<dbReference type="InterPro" id="IPR028098">
    <property type="entry name" value="Glyco_trans_4-like_N"/>
</dbReference>
<evidence type="ECO:0000259" key="2">
    <source>
        <dbReference type="Pfam" id="PF13439"/>
    </source>
</evidence>
<protein>
    <recommendedName>
        <fullName evidence="5">Glycosyltransferase</fullName>
    </recommendedName>
</protein>
<accession>A0AAP1G8G1</accession>
<dbReference type="SUPFAM" id="SSF53756">
    <property type="entry name" value="UDP-Glycosyltransferase/glycogen phosphorylase"/>
    <property type="match status" value="1"/>
</dbReference>
<sequence>MKIVLVSTTMGIGGAERQVADLAAAYARERHEVVIISLKGPNGQRIARGVRLIEMNASKSAAGLVSLVVRLARTLREIEPDVVHGHMVIANLLTRLVKPLVRWPITISTAHNTYEGGGRLRIVAYRATDLFADLTTNVSREAVEHYVSIGVAKAARIRVMYNGIDFDRFSFCERSRSRLREQWHIADSTVVYLAVGRLVEAKDYPNLLRAFALVSNQRSDVILLIAGDGPERVAIDTMIRALGLDDKVRMLGVRHDIRDLMCCADVFVSSSAWEGFSLVVTEAMACRLPVVATDSGGVSENMGGFGHLVPVRDPGKLADAMAAAVRAGSRLTDPAASDAYAHARARFSIGNVAARWLAVYASLLARRAQ</sequence>
<dbReference type="EMBL" id="LOTQ01000014">
    <property type="protein sequence ID" value="KVA09952.1"/>
    <property type="molecule type" value="Genomic_DNA"/>
</dbReference>
<dbReference type="Pfam" id="PF00534">
    <property type="entry name" value="Glycos_transf_1"/>
    <property type="match status" value="1"/>
</dbReference>